<dbReference type="EC" id="2.3.1.-" evidence="10"/>
<dbReference type="GO" id="GO:0006099">
    <property type="term" value="P:tricarboxylic acid cycle"/>
    <property type="evidence" value="ECO:0007669"/>
    <property type="project" value="UniProtKB-KW"/>
</dbReference>
<comment type="caution">
    <text evidence="13">The sequence shown here is derived from an EMBL/GenBank/DDBJ whole genome shotgun (WGS) entry which is preliminary data.</text>
</comment>
<dbReference type="InterPro" id="IPR011053">
    <property type="entry name" value="Single_hybrid_motif"/>
</dbReference>
<dbReference type="InterPro" id="IPR001078">
    <property type="entry name" value="2-oxoacid_DH_actylTfrase"/>
</dbReference>
<name>A0A918WWW0_9ACTN</name>
<feature type="compositionally biased region" description="Pro residues" evidence="11">
    <location>
        <begin position="85"/>
        <end position="96"/>
    </location>
</feature>
<dbReference type="SUPFAM" id="SSF52777">
    <property type="entry name" value="CoA-dependent acyltransferases"/>
    <property type="match status" value="1"/>
</dbReference>
<evidence type="ECO:0000313" key="13">
    <source>
        <dbReference type="EMBL" id="GHC91919.1"/>
    </source>
</evidence>
<evidence type="ECO:0000256" key="11">
    <source>
        <dbReference type="SAM" id="MobiDB-lite"/>
    </source>
</evidence>
<keyword evidence="8 10" id="KW-0012">Acyltransferase</keyword>
<dbReference type="GO" id="GO:0005829">
    <property type="term" value="C:cytosol"/>
    <property type="evidence" value="ECO:0007669"/>
    <property type="project" value="TreeGrafter"/>
</dbReference>
<proteinExistence type="inferred from homology"/>
<dbReference type="PROSITE" id="PS50968">
    <property type="entry name" value="BIOTINYL_LIPOYL"/>
    <property type="match status" value="1"/>
</dbReference>
<dbReference type="PANTHER" id="PTHR43416:SF8">
    <property type="entry name" value="LIPOAMIDE ACYLTRANSFERASE COMPONENT OF BRANCHED-CHAIN ALPHA-KETO ACID DEHYDROGENASE COMPLEX"/>
    <property type="match status" value="1"/>
</dbReference>
<dbReference type="Pfam" id="PF00364">
    <property type="entry name" value="Biotin_lipoyl"/>
    <property type="match status" value="1"/>
</dbReference>
<keyword evidence="7 10" id="KW-0450">Lipoyl</keyword>
<evidence type="ECO:0000256" key="9">
    <source>
        <dbReference type="ARBA" id="ARBA00052761"/>
    </source>
</evidence>
<comment type="function">
    <text evidence="2">E2 component of the 2-oxoglutarate dehydrogenase (OGDH) complex which catalyzes the second step in the conversion of 2-oxoglutarate to succinyl-CoA and CO(2).</text>
</comment>
<evidence type="ECO:0000256" key="2">
    <source>
        <dbReference type="ARBA" id="ARBA00004052"/>
    </source>
</evidence>
<dbReference type="PANTHER" id="PTHR43416">
    <property type="entry name" value="DIHYDROLIPOYLLYSINE-RESIDUE SUCCINYLTRANSFERASE COMPONENT OF 2-OXOGLUTARATE DEHYDROGENASE COMPLEX, MITOCHONDRIAL-RELATED"/>
    <property type="match status" value="1"/>
</dbReference>
<dbReference type="InterPro" id="IPR050537">
    <property type="entry name" value="2-oxoacid_dehydrogenase"/>
</dbReference>
<dbReference type="GO" id="GO:0004149">
    <property type="term" value="F:dihydrolipoyllysine-residue succinyltransferase activity"/>
    <property type="evidence" value="ECO:0007669"/>
    <property type="project" value="UniProtKB-EC"/>
</dbReference>
<evidence type="ECO:0000256" key="7">
    <source>
        <dbReference type="ARBA" id="ARBA00022823"/>
    </source>
</evidence>
<dbReference type="AlphaFoldDB" id="A0A918WWW0"/>
<comment type="cofactor">
    <cofactor evidence="1 10">
        <name>(R)-lipoate</name>
        <dbReference type="ChEBI" id="CHEBI:83088"/>
    </cofactor>
</comment>
<comment type="pathway">
    <text evidence="3">Amino-acid degradation; L-lysine degradation via saccharopine pathway; glutaryl-CoA from L-lysine: step 6/6.</text>
</comment>
<keyword evidence="13" id="KW-0670">Pyruvate</keyword>
<feature type="region of interest" description="Disordered" evidence="11">
    <location>
        <begin position="78"/>
        <end position="137"/>
    </location>
</feature>
<accession>A0A918WWW0</accession>
<evidence type="ECO:0000256" key="4">
    <source>
        <dbReference type="ARBA" id="ARBA00007317"/>
    </source>
</evidence>
<sequence length="401" mass="41320">MTVSVTLPALGESVTEGTVTRWLKQVGERVEADEPLLEVSTDKVDTEIPAPMGGVLLEITAAQDETVEVGAALGVIGTPVEAPTKPTPTPVAPSTPPTEAASPAPVPGQATAPHPSPAAPSSPAPVPTPTPAPAPVPTAAVAAAPPVAAPTAGPDSVSLRGRTVPMTRIRRAIGNNLKKALQEQAQLTTTVEADVTRLMRLRGRAKDGFLAREGLTLSPLPFFIKAAAQALRAHPVVNARIDETAGTITYFDTENIGIAVDTEEGLMTPVVKAAGDLTVAGLARAVHNLAGRARSGHLTPDDVSGATFTISDTGSRGALFDTVIVPPQEVAILGVGATVRRPAVVRDGDDEVIGIRDLVHLSLSYDHRLVDGADAARYLTSVKAILEAAEFEGNLYAETAA</sequence>
<dbReference type="InterPro" id="IPR000089">
    <property type="entry name" value="Biotin_lipoyl"/>
</dbReference>
<evidence type="ECO:0000256" key="3">
    <source>
        <dbReference type="ARBA" id="ARBA00005145"/>
    </source>
</evidence>
<feature type="compositionally biased region" description="Pro residues" evidence="11">
    <location>
        <begin position="114"/>
        <end position="136"/>
    </location>
</feature>
<dbReference type="PROSITE" id="PS00189">
    <property type="entry name" value="LIPOYL"/>
    <property type="match status" value="1"/>
</dbReference>
<protein>
    <recommendedName>
        <fullName evidence="10">Dihydrolipoamide acetyltransferase component of pyruvate dehydrogenase complex</fullName>
        <ecNumber evidence="10">2.3.1.-</ecNumber>
    </recommendedName>
</protein>
<comment type="catalytic activity">
    <reaction evidence="9">
        <text>N(6)-[(R)-dihydrolipoyl]-L-lysyl-[protein] + succinyl-CoA = N(6)-[(R)-S(8)-succinyldihydrolipoyl]-L-lysyl-[protein] + CoA</text>
        <dbReference type="Rhea" id="RHEA:15213"/>
        <dbReference type="Rhea" id="RHEA-COMP:10475"/>
        <dbReference type="Rhea" id="RHEA-COMP:20092"/>
        <dbReference type="ChEBI" id="CHEBI:57287"/>
        <dbReference type="ChEBI" id="CHEBI:57292"/>
        <dbReference type="ChEBI" id="CHEBI:83100"/>
        <dbReference type="ChEBI" id="CHEBI:83120"/>
        <dbReference type="EC" id="2.3.1.61"/>
    </reaction>
</comment>
<evidence type="ECO:0000256" key="10">
    <source>
        <dbReference type="RuleBase" id="RU003423"/>
    </source>
</evidence>
<gene>
    <name evidence="13" type="ORF">GCM10010334_27460</name>
</gene>
<dbReference type="Gene3D" id="2.40.50.100">
    <property type="match status" value="1"/>
</dbReference>
<dbReference type="RefSeq" id="WP_189823834.1">
    <property type="nucleotide sequence ID" value="NZ_BMVC01000004.1"/>
</dbReference>
<evidence type="ECO:0000256" key="8">
    <source>
        <dbReference type="ARBA" id="ARBA00023315"/>
    </source>
</evidence>
<evidence type="ECO:0000256" key="6">
    <source>
        <dbReference type="ARBA" id="ARBA00022679"/>
    </source>
</evidence>
<dbReference type="EMBL" id="BMVC01000004">
    <property type="protein sequence ID" value="GHC91919.1"/>
    <property type="molecule type" value="Genomic_DNA"/>
</dbReference>
<feature type="domain" description="Lipoyl-binding" evidence="12">
    <location>
        <begin position="2"/>
        <end position="77"/>
    </location>
</feature>
<keyword evidence="5" id="KW-0816">Tricarboxylic acid cycle</keyword>
<dbReference type="CDD" id="cd06849">
    <property type="entry name" value="lipoyl_domain"/>
    <property type="match status" value="1"/>
</dbReference>
<evidence type="ECO:0000256" key="5">
    <source>
        <dbReference type="ARBA" id="ARBA00022532"/>
    </source>
</evidence>
<evidence type="ECO:0000313" key="14">
    <source>
        <dbReference type="Proteomes" id="UP000638353"/>
    </source>
</evidence>
<comment type="similarity">
    <text evidence="4 10">Belongs to the 2-oxoacid dehydrogenase family.</text>
</comment>
<dbReference type="Pfam" id="PF00198">
    <property type="entry name" value="2-oxoacid_dh"/>
    <property type="match status" value="1"/>
</dbReference>
<reference evidence="13" key="1">
    <citation type="journal article" date="2014" name="Int. J. Syst. Evol. Microbiol.">
        <title>Complete genome sequence of Corynebacterium casei LMG S-19264T (=DSM 44701T), isolated from a smear-ripened cheese.</title>
        <authorList>
            <consortium name="US DOE Joint Genome Institute (JGI-PGF)"/>
            <person name="Walter F."/>
            <person name="Albersmeier A."/>
            <person name="Kalinowski J."/>
            <person name="Ruckert C."/>
        </authorList>
    </citation>
    <scope>NUCLEOTIDE SEQUENCE</scope>
    <source>
        <strain evidence="13">JCM 4637</strain>
    </source>
</reference>
<dbReference type="Proteomes" id="UP000638353">
    <property type="component" value="Unassembled WGS sequence"/>
</dbReference>
<dbReference type="SUPFAM" id="SSF51230">
    <property type="entry name" value="Single hybrid motif"/>
    <property type="match status" value="1"/>
</dbReference>
<dbReference type="InterPro" id="IPR003016">
    <property type="entry name" value="2-oxoA_DH_lipoyl-BS"/>
</dbReference>
<evidence type="ECO:0000259" key="12">
    <source>
        <dbReference type="PROSITE" id="PS50968"/>
    </source>
</evidence>
<evidence type="ECO:0000256" key="1">
    <source>
        <dbReference type="ARBA" id="ARBA00001938"/>
    </source>
</evidence>
<dbReference type="Gene3D" id="3.30.559.10">
    <property type="entry name" value="Chloramphenicol acetyltransferase-like domain"/>
    <property type="match status" value="1"/>
</dbReference>
<keyword evidence="6 10" id="KW-0808">Transferase</keyword>
<organism evidence="13 14">
    <name type="scientific">Streptomyces finlayi</name>
    <dbReference type="NCBI Taxonomy" id="67296"/>
    <lineage>
        <taxon>Bacteria</taxon>
        <taxon>Bacillati</taxon>
        <taxon>Actinomycetota</taxon>
        <taxon>Actinomycetes</taxon>
        <taxon>Kitasatosporales</taxon>
        <taxon>Streptomycetaceae</taxon>
        <taxon>Streptomyces</taxon>
    </lineage>
</organism>
<reference evidence="13" key="2">
    <citation type="submission" date="2020-09" db="EMBL/GenBank/DDBJ databases">
        <authorList>
            <person name="Sun Q."/>
            <person name="Ohkuma M."/>
        </authorList>
    </citation>
    <scope>NUCLEOTIDE SEQUENCE</scope>
    <source>
        <strain evidence="13">JCM 4637</strain>
    </source>
</reference>
<dbReference type="InterPro" id="IPR023213">
    <property type="entry name" value="CAT-like_dom_sf"/>
</dbReference>